<dbReference type="InterPro" id="IPR013096">
    <property type="entry name" value="Cupin_2"/>
</dbReference>
<dbReference type="InterPro" id="IPR051610">
    <property type="entry name" value="GPI/OXD"/>
</dbReference>
<dbReference type="RefSeq" id="WP_020220739.1">
    <property type="nucleotide sequence ID" value="NZ_BANO01000009.1"/>
</dbReference>
<organism evidence="3 4">
    <name type="scientific">Halarchaeum acidiphilum MH1-52-1</name>
    <dbReference type="NCBI Taxonomy" id="1261545"/>
    <lineage>
        <taxon>Archaea</taxon>
        <taxon>Methanobacteriati</taxon>
        <taxon>Methanobacteriota</taxon>
        <taxon>Stenosarchaea group</taxon>
        <taxon>Halobacteria</taxon>
        <taxon>Halobacteriales</taxon>
        <taxon>Halobacteriaceae</taxon>
    </lineage>
</organism>
<dbReference type="AlphaFoldDB" id="U2YWC8"/>
<accession>U2YWC8</accession>
<feature type="domain" description="Cupin type-2" evidence="2">
    <location>
        <begin position="36"/>
        <end position="105"/>
    </location>
</feature>
<proteinExistence type="predicted"/>
<evidence type="ECO:0000256" key="1">
    <source>
        <dbReference type="ARBA" id="ARBA00022723"/>
    </source>
</evidence>
<dbReference type="PANTHER" id="PTHR35848:SF9">
    <property type="entry name" value="SLL1358 PROTEIN"/>
    <property type="match status" value="1"/>
</dbReference>
<dbReference type="Gene3D" id="2.60.120.10">
    <property type="entry name" value="Jelly Rolls"/>
    <property type="match status" value="1"/>
</dbReference>
<dbReference type="Proteomes" id="UP000016986">
    <property type="component" value="Unassembled WGS sequence"/>
</dbReference>
<dbReference type="eggNOG" id="arCOG02998">
    <property type="taxonomic scope" value="Archaea"/>
</dbReference>
<dbReference type="PANTHER" id="PTHR35848">
    <property type="entry name" value="OXALATE-BINDING PROTEIN"/>
    <property type="match status" value="1"/>
</dbReference>
<keyword evidence="1" id="KW-0479">Metal-binding</keyword>
<dbReference type="OrthoDB" id="190812at2157"/>
<name>U2YWC8_9EURY</name>
<dbReference type="Pfam" id="PF07883">
    <property type="entry name" value="Cupin_2"/>
    <property type="match status" value="1"/>
</dbReference>
<evidence type="ECO:0000259" key="2">
    <source>
        <dbReference type="Pfam" id="PF07883"/>
    </source>
</evidence>
<gene>
    <name evidence="3" type="ORF">MBEHAL_2080</name>
</gene>
<dbReference type="InterPro" id="IPR011051">
    <property type="entry name" value="RmlC_Cupin_sf"/>
</dbReference>
<dbReference type="GO" id="GO:0046872">
    <property type="term" value="F:metal ion binding"/>
    <property type="evidence" value="ECO:0007669"/>
    <property type="project" value="UniProtKB-KW"/>
</dbReference>
<dbReference type="SUPFAM" id="SSF51182">
    <property type="entry name" value="RmlC-like cupins"/>
    <property type="match status" value="1"/>
</dbReference>
<reference evidence="3 4" key="1">
    <citation type="submission" date="2013-09" db="EMBL/GenBank/DDBJ databases">
        <title>Whole genome sequencing of Halarchaeum acidiphilum strain MH1-52-1.</title>
        <authorList>
            <person name="Shimane Y."/>
            <person name="Minegishi H."/>
            <person name="Nishi S."/>
            <person name="Echigo A."/>
            <person name="Shuto A."/>
            <person name="Konishi M."/>
            <person name="Ito T."/>
            <person name="Ohkuma M."/>
            <person name="Ohta Y."/>
            <person name="Nagano Y."/>
            <person name="Tsubouchi T."/>
            <person name="Mori K."/>
            <person name="Usui K."/>
            <person name="Kamekura M."/>
            <person name="Usami R."/>
            <person name="Takaki Y."/>
            <person name="Hatada Y."/>
        </authorList>
    </citation>
    <scope>NUCLEOTIDE SEQUENCE [LARGE SCALE GENOMIC DNA]</scope>
    <source>
        <strain evidence="3 4">JCM 16109</strain>
    </source>
</reference>
<evidence type="ECO:0000313" key="3">
    <source>
        <dbReference type="EMBL" id="GAD53320.1"/>
    </source>
</evidence>
<sequence length="155" mass="16838">MHTVSLADQDTRMGPASTVYALTDALGASDLALNYYELEPEESTAYGYHSHANQEEVFYVQAGELTFRTAEGDVTVGAGELVRFGPGEFQRSRNSGDDTAVVLAIGAPQESGETVLRRECEACGGETRHDVELGEDHDEILVRCRDCGTVTGRYE</sequence>
<evidence type="ECO:0000313" key="4">
    <source>
        <dbReference type="Proteomes" id="UP000016986"/>
    </source>
</evidence>
<keyword evidence="4" id="KW-1185">Reference proteome</keyword>
<dbReference type="EMBL" id="BATA01000059">
    <property type="protein sequence ID" value="GAD53320.1"/>
    <property type="molecule type" value="Genomic_DNA"/>
</dbReference>
<protein>
    <recommendedName>
        <fullName evidence="2">Cupin type-2 domain-containing protein</fullName>
    </recommendedName>
</protein>
<dbReference type="InterPro" id="IPR014710">
    <property type="entry name" value="RmlC-like_jellyroll"/>
</dbReference>
<comment type="caution">
    <text evidence="3">The sequence shown here is derived from an EMBL/GenBank/DDBJ whole genome shotgun (WGS) entry which is preliminary data.</text>
</comment>